<protein>
    <submittedName>
        <fullName evidence="3">Syntenin-1</fullName>
    </submittedName>
</protein>
<feature type="domain" description="PDZ" evidence="2">
    <location>
        <begin position="181"/>
        <end position="256"/>
    </location>
</feature>
<dbReference type="EMBL" id="SEYY01002922">
    <property type="protein sequence ID" value="KAB7504535.1"/>
    <property type="molecule type" value="Genomic_DNA"/>
</dbReference>
<sequence length="280" mass="30539">MSMYPSLEELKVDKIARGVAKGTNDLPKDLSLLYPTLNEYMGLEFTQDVLAANMPEYLGVAYPETRTVSTVHEKYGTLVTPDGTASQLSPLSHGVRELVLCKDAEGKIGVRVKDINKGVFVSLVTKGSPAAIAGLKFGDQILQINGKYVAGMSLDSVHSLLKRCPSNGIEMIVRDRPYERTIKLHKDSANRVGFQFKDGEITAVVKDSSAARNGLLINHQLLEVNGQNVVGLKDSAITEIVNECGDRITITIMPSFVYKHIIKSLASNLVTKLMDHSVPV</sequence>
<dbReference type="SMART" id="SM00228">
    <property type="entry name" value="PDZ"/>
    <property type="match status" value="2"/>
</dbReference>
<dbReference type="Proteomes" id="UP000326759">
    <property type="component" value="Unassembled WGS sequence"/>
</dbReference>
<dbReference type="Gene3D" id="2.30.42.10">
    <property type="match status" value="2"/>
</dbReference>
<dbReference type="AlphaFoldDB" id="A0A5N5TH86"/>
<organism evidence="3 4">
    <name type="scientific">Armadillidium nasatum</name>
    <dbReference type="NCBI Taxonomy" id="96803"/>
    <lineage>
        <taxon>Eukaryota</taxon>
        <taxon>Metazoa</taxon>
        <taxon>Ecdysozoa</taxon>
        <taxon>Arthropoda</taxon>
        <taxon>Crustacea</taxon>
        <taxon>Multicrustacea</taxon>
        <taxon>Malacostraca</taxon>
        <taxon>Eumalacostraca</taxon>
        <taxon>Peracarida</taxon>
        <taxon>Isopoda</taxon>
        <taxon>Oniscidea</taxon>
        <taxon>Crinocheta</taxon>
        <taxon>Armadillidiidae</taxon>
        <taxon>Armadillidium</taxon>
    </lineage>
</organism>
<dbReference type="FunFam" id="2.30.42.10:FF:000043">
    <property type="entry name" value="Syntenin-1 isoform X1"/>
    <property type="match status" value="1"/>
</dbReference>
<dbReference type="PROSITE" id="PS50106">
    <property type="entry name" value="PDZ"/>
    <property type="match status" value="2"/>
</dbReference>
<dbReference type="PANTHER" id="PTHR12345">
    <property type="entry name" value="SYNTENIN RELATED"/>
    <property type="match status" value="1"/>
</dbReference>
<gene>
    <name evidence="3" type="primary">SDCBP</name>
    <name evidence="3" type="ORF">Anas_02290</name>
</gene>
<accession>A0A5N5TH86</accession>
<dbReference type="InterPro" id="IPR036034">
    <property type="entry name" value="PDZ_sf"/>
</dbReference>
<dbReference type="SUPFAM" id="SSF50156">
    <property type="entry name" value="PDZ domain-like"/>
    <property type="match status" value="2"/>
</dbReference>
<evidence type="ECO:0000259" key="2">
    <source>
        <dbReference type="PROSITE" id="PS50106"/>
    </source>
</evidence>
<dbReference type="GO" id="GO:0005737">
    <property type="term" value="C:cytoplasm"/>
    <property type="evidence" value="ECO:0007669"/>
    <property type="project" value="TreeGrafter"/>
</dbReference>
<evidence type="ECO:0000313" key="4">
    <source>
        <dbReference type="Proteomes" id="UP000326759"/>
    </source>
</evidence>
<dbReference type="OrthoDB" id="10059177at2759"/>
<evidence type="ECO:0000313" key="3">
    <source>
        <dbReference type="EMBL" id="KAB7504535.1"/>
    </source>
</evidence>
<dbReference type="InterPro" id="IPR001478">
    <property type="entry name" value="PDZ"/>
</dbReference>
<dbReference type="CDD" id="cd06794">
    <property type="entry name" value="PDZ2_syntenin-like"/>
    <property type="match status" value="1"/>
</dbReference>
<reference evidence="3 4" key="1">
    <citation type="journal article" date="2019" name="PLoS Biol.">
        <title>Sex chromosomes control vertical transmission of feminizing Wolbachia symbionts in an isopod.</title>
        <authorList>
            <person name="Becking T."/>
            <person name="Chebbi M.A."/>
            <person name="Giraud I."/>
            <person name="Moumen B."/>
            <person name="Laverre T."/>
            <person name="Caubet Y."/>
            <person name="Peccoud J."/>
            <person name="Gilbert C."/>
            <person name="Cordaux R."/>
        </authorList>
    </citation>
    <scope>NUCLEOTIDE SEQUENCE [LARGE SCALE GENOMIC DNA]</scope>
    <source>
        <strain evidence="3">ANa2</strain>
        <tissue evidence="3">Whole body excluding digestive tract and cuticle</tissue>
    </source>
</reference>
<dbReference type="CDD" id="cd06721">
    <property type="entry name" value="PDZ1_syntenin-like"/>
    <property type="match status" value="1"/>
</dbReference>
<feature type="domain" description="PDZ" evidence="2">
    <location>
        <begin position="97"/>
        <end position="176"/>
    </location>
</feature>
<dbReference type="PANTHER" id="PTHR12345:SF3">
    <property type="entry name" value="PDZ DOMAIN-CONTAINING PROTEIN"/>
    <property type="match status" value="1"/>
</dbReference>
<comment type="caution">
    <text evidence="3">The sequence shown here is derived from an EMBL/GenBank/DDBJ whole genome shotgun (WGS) entry which is preliminary data.</text>
</comment>
<dbReference type="Pfam" id="PF00595">
    <property type="entry name" value="PDZ"/>
    <property type="match status" value="2"/>
</dbReference>
<proteinExistence type="predicted"/>
<keyword evidence="1" id="KW-0677">Repeat</keyword>
<dbReference type="InterPro" id="IPR051230">
    <property type="entry name" value="APP-Binding"/>
</dbReference>
<dbReference type="GO" id="GO:0005886">
    <property type="term" value="C:plasma membrane"/>
    <property type="evidence" value="ECO:0007669"/>
    <property type="project" value="TreeGrafter"/>
</dbReference>
<name>A0A5N5TH86_9CRUS</name>
<evidence type="ECO:0000256" key="1">
    <source>
        <dbReference type="ARBA" id="ARBA00022737"/>
    </source>
</evidence>
<keyword evidence="4" id="KW-1185">Reference proteome</keyword>